<protein>
    <submittedName>
        <fullName evidence="1">Uncharacterized protein</fullName>
    </submittedName>
</protein>
<dbReference type="Proteomes" id="UP000011668">
    <property type="component" value="Unassembled WGS sequence"/>
</dbReference>
<name>L8WI90_THACA</name>
<dbReference type="AlphaFoldDB" id="L8WI90"/>
<organism evidence="1 2">
    <name type="scientific">Thanatephorus cucumeris (strain AG1-IA)</name>
    <name type="common">Rice sheath blight fungus</name>
    <name type="synonym">Rhizoctonia solani</name>
    <dbReference type="NCBI Taxonomy" id="983506"/>
    <lineage>
        <taxon>Eukaryota</taxon>
        <taxon>Fungi</taxon>
        <taxon>Dikarya</taxon>
        <taxon>Basidiomycota</taxon>
        <taxon>Agaricomycotina</taxon>
        <taxon>Agaricomycetes</taxon>
        <taxon>Cantharellales</taxon>
        <taxon>Ceratobasidiaceae</taxon>
        <taxon>Rhizoctonia</taxon>
        <taxon>Rhizoctonia solani AG-1</taxon>
    </lineage>
</organism>
<gene>
    <name evidence="1" type="ORF">AG1IA_08049</name>
</gene>
<sequence>MFQSAIHNSYRGHPLISRNILVICSSLYVHDISFSEVTRADRSLYLISQEVQMQQKFGGAGKVRISCIACGSTLMVRGPGFIILGCVYIAFITPKWPLTDTRCCLAFSAVRTSSAERHSILRNSNGYWHTPLQDATLRSHARQQVGPHDWELHHDQAQSGSQAPRQK</sequence>
<evidence type="ECO:0000313" key="1">
    <source>
        <dbReference type="EMBL" id="ELU37921.1"/>
    </source>
</evidence>
<reference evidence="1 2" key="1">
    <citation type="journal article" date="2013" name="Nat. Commun.">
        <title>The evolution and pathogenic mechanisms of the rice sheath blight pathogen.</title>
        <authorList>
            <person name="Zheng A."/>
            <person name="Lin R."/>
            <person name="Xu L."/>
            <person name="Qin P."/>
            <person name="Tang C."/>
            <person name="Ai P."/>
            <person name="Zhang D."/>
            <person name="Liu Y."/>
            <person name="Sun Z."/>
            <person name="Feng H."/>
            <person name="Wang Y."/>
            <person name="Chen Y."/>
            <person name="Liang X."/>
            <person name="Fu R."/>
            <person name="Li Q."/>
            <person name="Zhang J."/>
            <person name="Yu X."/>
            <person name="Xie Z."/>
            <person name="Ding L."/>
            <person name="Guan P."/>
            <person name="Tang J."/>
            <person name="Liang Y."/>
            <person name="Wang S."/>
            <person name="Deng Q."/>
            <person name="Li S."/>
            <person name="Zhu J."/>
            <person name="Wang L."/>
            <person name="Liu H."/>
            <person name="Li P."/>
        </authorList>
    </citation>
    <scope>NUCLEOTIDE SEQUENCE [LARGE SCALE GENOMIC DNA]</scope>
    <source>
        <strain evidence="2">AG-1 IA</strain>
    </source>
</reference>
<dbReference type="HOGENOM" id="CLU_1595673_0_0_1"/>
<keyword evidence="2" id="KW-1185">Reference proteome</keyword>
<comment type="caution">
    <text evidence="1">The sequence shown here is derived from an EMBL/GenBank/DDBJ whole genome shotgun (WGS) entry which is preliminary data.</text>
</comment>
<proteinExistence type="predicted"/>
<accession>L8WI90</accession>
<dbReference type="EMBL" id="AFRT01002387">
    <property type="protein sequence ID" value="ELU37921.1"/>
    <property type="molecule type" value="Genomic_DNA"/>
</dbReference>
<evidence type="ECO:0000313" key="2">
    <source>
        <dbReference type="Proteomes" id="UP000011668"/>
    </source>
</evidence>